<dbReference type="GO" id="GO:0000149">
    <property type="term" value="F:SNARE binding"/>
    <property type="evidence" value="ECO:0007669"/>
    <property type="project" value="TreeGrafter"/>
</dbReference>
<reference evidence="4" key="1">
    <citation type="submission" date="2022-11" db="UniProtKB">
        <authorList>
            <consortium name="WormBaseParasite"/>
        </authorList>
    </citation>
    <scope>IDENTIFICATION</scope>
</reference>
<dbReference type="SMART" id="SM00397">
    <property type="entry name" value="t_SNARE"/>
    <property type="match status" value="1"/>
</dbReference>
<evidence type="ECO:0000259" key="2">
    <source>
        <dbReference type="PROSITE" id="PS50192"/>
    </source>
</evidence>
<dbReference type="WBParaSite" id="ACRNAN_Path_1264.g4937.t1">
    <property type="protein sequence ID" value="ACRNAN_Path_1264.g4937.t1"/>
    <property type="gene ID" value="ACRNAN_Path_1264.g4937"/>
</dbReference>
<dbReference type="Proteomes" id="UP000887540">
    <property type="component" value="Unplaced"/>
</dbReference>
<dbReference type="GO" id="GO:0031201">
    <property type="term" value="C:SNARE complex"/>
    <property type="evidence" value="ECO:0007669"/>
    <property type="project" value="TreeGrafter"/>
</dbReference>
<keyword evidence="1" id="KW-0812">Transmembrane</keyword>
<proteinExistence type="predicted"/>
<feature type="transmembrane region" description="Helical" evidence="1">
    <location>
        <begin position="243"/>
        <end position="263"/>
    </location>
</feature>
<organism evidence="3 4">
    <name type="scientific">Acrobeloides nanus</name>
    <dbReference type="NCBI Taxonomy" id="290746"/>
    <lineage>
        <taxon>Eukaryota</taxon>
        <taxon>Metazoa</taxon>
        <taxon>Ecdysozoa</taxon>
        <taxon>Nematoda</taxon>
        <taxon>Chromadorea</taxon>
        <taxon>Rhabditida</taxon>
        <taxon>Tylenchina</taxon>
        <taxon>Cephalobomorpha</taxon>
        <taxon>Cephaloboidea</taxon>
        <taxon>Cephalobidae</taxon>
        <taxon>Acrobeloides</taxon>
    </lineage>
</organism>
<dbReference type="GO" id="GO:0005484">
    <property type="term" value="F:SNAP receptor activity"/>
    <property type="evidence" value="ECO:0007669"/>
    <property type="project" value="TreeGrafter"/>
</dbReference>
<dbReference type="AlphaFoldDB" id="A0A914BY20"/>
<protein>
    <submittedName>
        <fullName evidence="4">t-SNARE coiled-coil homology domain-containing protein</fullName>
    </submittedName>
</protein>
<feature type="domain" description="T-SNARE coiled-coil homology" evidence="2">
    <location>
        <begin position="153"/>
        <end position="215"/>
    </location>
</feature>
<dbReference type="Pfam" id="PF05739">
    <property type="entry name" value="SNARE"/>
    <property type="match status" value="1"/>
</dbReference>
<dbReference type="Pfam" id="PF26585">
    <property type="entry name" value="STX17_N"/>
    <property type="match status" value="1"/>
</dbReference>
<dbReference type="InterPro" id="IPR059001">
    <property type="entry name" value="STX17_N"/>
</dbReference>
<dbReference type="PANTHER" id="PTHR19957:SF417">
    <property type="entry name" value="T-SNARE COILED-COIL HOMOLOGY DOMAIN-CONTAINING PROTEIN"/>
    <property type="match status" value="1"/>
</dbReference>
<dbReference type="GO" id="GO:0008021">
    <property type="term" value="C:synaptic vesicle"/>
    <property type="evidence" value="ECO:0007669"/>
    <property type="project" value="TreeGrafter"/>
</dbReference>
<name>A0A914BY20_9BILA</name>
<keyword evidence="1" id="KW-0472">Membrane</keyword>
<dbReference type="GO" id="GO:0006906">
    <property type="term" value="P:vesicle fusion"/>
    <property type="evidence" value="ECO:0007669"/>
    <property type="project" value="TreeGrafter"/>
</dbReference>
<dbReference type="PROSITE" id="PS50192">
    <property type="entry name" value="T_SNARE"/>
    <property type="match status" value="1"/>
</dbReference>
<evidence type="ECO:0000313" key="3">
    <source>
        <dbReference type="Proteomes" id="UP000887540"/>
    </source>
</evidence>
<dbReference type="GO" id="GO:0006886">
    <property type="term" value="P:intracellular protein transport"/>
    <property type="evidence" value="ECO:0007669"/>
    <property type="project" value="TreeGrafter"/>
</dbReference>
<keyword evidence="1" id="KW-1133">Transmembrane helix</keyword>
<dbReference type="GO" id="GO:0048278">
    <property type="term" value="P:vesicle docking"/>
    <property type="evidence" value="ECO:0007669"/>
    <property type="project" value="TreeGrafter"/>
</dbReference>
<accession>A0A914BY20</accession>
<sequence>MNWPRASIMVDRFERMAQTNVRELKQHYQRILQLENEYDYENATVEKNNAKRLVDQILAGFHQILTLRAELLPEAQEQFDVRLEPIRLQIQSTVNALNTLISKPSTKNLPEHSQNNMFADCFDNEPTTSIYEEELSKRSIQKNVQVEDMRLRAEQARLDAEATKKLSDDIEDLNHIMADLARLVHEQHDMVDSIEEHVERAQRDVQTGHRQLKKAVASNSAKYPVIAAVAGSVALGGPVGLGFGSAIAGIAAAVGGAVAGLYGGRVLKKQVVKEATAESAN</sequence>
<dbReference type="InterPro" id="IPR000727">
    <property type="entry name" value="T_SNARE_dom"/>
</dbReference>
<evidence type="ECO:0000313" key="4">
    <source>
        <dbReference type="WBParaSite" id="ACRNAN_Path_1264.g4937.t1"/>
    </source>
</evidence>
<keyword evidence="3" id="KW-1185">Reference proteome</keyword>
<dbReference type="InterPro" id="IPR045242">
    <property type="entry name" value="Syntaxin"/>
</dbReference>
<dbReference type="PANTHER" id="PTHR19957">
    <property type="entry name" value="SYNTAXIN"/>
    <property type="match status" value="1"/>
</dbReference>
<dbReference type="Gene3D" id="1.20.5.110">
    <property type="match status" value="1"/>
</dbReference>
<evidence type="ECO:0000256" key="1">
    <source>
        <dbReference type="SAM" id="Phobius"/>
    </source>
</evidence>
<dbReference type="SUPFAM" id="SSF58038">
    <property type="entry name" value="SNARE fusion complex"/>
    <property type="match status" value="1"/>
</dbReference>